<proteinExistence type="predicted"/>
<dbReference type="InterPro" id="IPR020843">
    <property type="entry name" value="ER"/>
</dbReference>
<dbReference type="EMBL" id="VIGX01000013">
    <property type="protein sequence ID" value="TWS27499.1"/>
    <property type="molecule type" value="Genomic_DNA"/>
</dbReference>
<sequence length="302" mass="30611">MRAVVFDRPGPPEVLHVVDVPVPDGAVVVDVVAAAVNPVDIATRSGLIPTPTPAVTGWDLAGVVRSADPATGWVPGDRVIGTTAQLGTGVGSTAEVVAIDGGFLAPAPASVPLCDAAALPLAGLTGLQAVRAAALGPGLRVLVVGAQGGVGQFAAGFAARSGAHLSLVVRAEDVATWSRAVDDFGYGAEVLTDADLEDQPFDVIIDCAGRPETARQVVAGGRYVSITTFALPEPGDFALHHLGVEVDAADLREVVRAVDAGEVYVHPVAAVYPFDEAAAAHRRVEQGSRGKVLLVPDPGAVS</sequence>
<dbReference type="InterPro" id="IPR013154">
    <property type="entry name" value="ADH-like_N"/>
</dbReference>
<comment type="caution">
    <text evidence="2">The sequence shown here is derived from an EMBL/GenBank/DDBJ whole genome shotgun (WGS) entry which is preliminary data.</text>
</comment>
<dbReference type="Pfam" id="PF13602">
    <property type="entry name" value="ADH_zinc_N_2"/>
    <property type="match status" value="1"/>
</dbReference>
<keyword evidence="3" id="KW-1185">Reference proteome</keyword>
<dbReference type="PANTHER" id="PTHR43482">
    <property type="entry name" value="PROTEIN AST1-RELATED"/>
    <property type="match status" value="1"/>
</dbReference>
<evidence type="ECO:0000313" key="2">
    <source>
        <dbReference type="EMBL" id="TWS27499.1"/>
    </source>
</evidence>
<dbReference type="Pfam" id="PF08240">
    <property type="entry name" value="ADH_N"/>
    <property type="match status" value="1"/>
</dbReference>
<dbReference type="Gene3D" id="3.90.180.10">
    <property type="entry name" value="Medium-chain alcohol dehydrogenases, catalytic domain"/>
    <property type="match status" value="1"/>
</dbReference>
<feature type="domain" description="Enoyl reductase (ER)" evidence="1">
    <location>
        <begin position="10"/>
        <end position="294"/>
    </location>
</feature>
<dbReference type="GO" id="GO:0016491">
    <property type="term" value="F:oxidoreductase activity"/>
    <property type="evidence" value="ECO:0007669"/>
    <property type="project" value="InterPro"/>
</dbReference>
<organism evidence="2 3">
    <name type="scientific">Tsukamurella conjunctivitidis</name>
    <dbReference type="NCBI Taxonomy" id="2592068"/>
    <lineage>
        <taxon>Bacteria</taxon>
        <taxon>Bacillati</taxon>
        <taxon>Actinomycetota</taxon>
        <taxon>Actinomycetes</taxon>
        <taxon>Mycobacteriales</taxon>
        <taxon>Tsukamurellaceae</taxon>
        <taxon>Tsukamurella</taxon>
    </lineage>
</organism>
<name>A0A5C5RWT5_9ACTN</name>
<dbReference type="RefSeq" id="WP_146488442.1">
    <property type="nucleotide sequence ID" value="NZ_VIGX01000013.1"/>
</dbReference>
<accession>A0A5C5RWT5</accession>
<gene>
    <name evidence="2" type="ORF">FK530_18450</name>
</gene>
<dbReference type="OrthoDB" id="9787435at2"/>
<dbReference type="InterPro" id="IPR011032">
    <property type="entry name" value="GroES-like_sf"/>
</dbReference>
<reference evidence="2 3" key="1">
    <citation type="submission" date="2019-06" db="EMBL/GenBank/DDBJ databases">
        <title>Tsukamurella conjunctivitidis sp. nov., Tsukamurella assacharolytica sp. nov. and Tsukamurella sputae sp. nov. isolated from patients with conjunctivitis, bacteraemia (lymphoma) and respiratory infection (sputum) in Hong Kong.</title>
        <authorList>
            <person name="Teng J.L.L."/>
            <person name="Lee H.H."/>
            <person name="Fong J.Y.H."/>
            <person name="Fok K.M.N."/>
            <person name="Lau S.K.P."/>
            <person name="Woo P.C.Y."/>
        </authorList>
    </citation>
    <scope>NUCLEOTIDE SEQUENCE [LARGE SCALE GENOMIC DNA]</scope>
    <source>
        <strain evidence="2 3">HKU72</strain>
    </source>
</reference>
<dbReference type="PANTHER" id="PTHR43482:SF1">
    <property type="entry name" value="PROTEIN AST1-RELATED"/>
    <property type="match status" value="1"/>
</dbReference>
<dbReference type="Gene3D" id="3.40.50.720">
    <property type="entry name" value="NAD(P)-binding Rossmann-like Domain"/>
    <property type="match status" value="1"/>
</dbReference>
<dbReference type="InterPro" id="IPR052585">
    <property type="entry name" value="Lipid_raft_assoc_Zn_ADH"/>
</dbReference>
<dbReference type="InterPro" id="IPR036291">
    <property type="entry name" value="NAD(P)-bd_dom_sf"/>
</dbReference>
<evidence type="ECO:0000313" key="3">
    <source>
        <dbReference type="Proteomes" id="UP000319375"/>
    </source>
</evidence>
<dbReference type="SUPFAM" id="SSF51735">
    <property type="entry name" value="NAD(P)-binding Rossmann-fold domains"/>
    <property type="match status" value="1"/>
</dbReference>
<dbReference type="SUPFAM" id="SSF50129">
    <property type="entry name" value="GroES-like"/>
    <property type="match status" value="1"/>
</dbReference>
<dbReference type="SMART" id="SM00829">
    <property type="entry name" value="PKS_ER"/>
    <property type="match status" value="1"/>
</dbReference>
<dbReference type="Proteomes" id="UP000319375">
    <property type="component" value="Unassembled WGS sequence"/>
</dbReference>
<dbReference type="AlphaFoldDB" id="A0A5C5RWT5"/>
<evidence type="ECO:0000259" key="1">
    <source>
        <dbReference type="SMART" id="SM00829"/>
    </source>
</evidence>
<protein>
    <submittedName>
        <fullName evidence="2">Zinc-binding dehydrogenase</fullName>
    </submittedName>
</protein>